<keyword evidence="3" id="KW-1185">Reference proteome</keyword>
<accession>A0A1H7G5Z2</accession>
<dbReference type="AlphaFoldDB" id="A0A1H7G5Z2"/>
<proteinExistence type="predicted"/>
<feature type="region of interest" description="Disordered" evidence="1">
    <location>
        <begin position="1"/>
        <end position="22"/>
    </location>
</feature>
<evidence type="ECO:0000313" key="2">
    <source>
        <dbReference type="EMBL" id="SEK31165.1"/>
    </source>
</evidence>
<dbReference type="Proteomes" id="UP000198953">
    <property type="component" value="Unassembled WGS sequence"/>
</dbReference>
<feature type="compositionally biased region" description="Polar residues" evidence="1">
    <location>
        <begin position="90"/>
        <end position="102"/>
    </location>
</feature>
<feature type="region of interest" description="Disordered" evidence="1">
    <location>
        <begin position="65"/>
        <end position="102"/>
    </location>
</feature>
<reference evidence="2 3" key="1">
    <citation type="submission" date="2016-10" db="EMBL/GenBank/DDBJ databases">
        <authorList>
            <person name="de Groot N.N."/>
        </authorList>
    </citation>
    <scope>NUCLEOTIDE SEQUENCE [LARGE SCALE GENOMIC DNA]</scope>
    <source>
        <strain evidence="2 3">DSM 43357</strain>
    </source>
</reference>
<dbReference type="EMBL" id="FOBF01000001">
    <property type="protein sequence ID" value="SEK31165.1"/>
    <property type="molecule type" value="Genomic_DNA"/>
</dbReference>
<evidence type="ECO:0000256" key="1">
    <source>
        <dbReference type="SAM" id="MobiDB-lite"/>
    </source>
</evidence>
<gene>
    <name evidence="2" type="ORF">SAMN05660976_00233</name>
</gene>
<evidence type="ECO:0000313" key="3">
    <source>
        <dbReference type="Proteomes" id="UP000198953"/>
    </source>
</evidence>
<dbReference type="STRING" id="46177.SAMN05660976_00233"/>
<organism evidence="2 3">
    <name type="scientific">Nonomuraea pusilla</name>
    <dbReference type="NCBI Taxonomy" id="46177"/>
    <lineage>
        <taxon>Bacteria</taxon>
        <taxon>Bacillati</taxon>
        <taxon>Actinomycetota</taxon>
        <taxon>Actinomycetes</taxon>
        <taxon>Streptosporangiales</taxon>
        <taxon>Streptosporangiaceae</taxon>
        <taxon>Nonomuraea</taxon>
    </lineage>
</organism>
<name>A0A1H7G5Z2_9ACTN</name>
<protein>
    <recommendedName>
        <fullName evidence="4">HNH endonuclease</fullName>
    </recommendedName>
</protein>
<evidence type="ECO:0008006" key="4">
    <source>
        <dbReference type="Google" id="ProtNLM"/>
    </source>
</evidence>
<sequence>MRQATAAGVPLHPSPKARPSCGSAAARTNLIIGEWPSVPPNQLSPPSLGCWRIWAVNRRLWREMKRSSSRRTATGRPAHGPPTCHESPYNRPQLSRSSQTASHLIGLRAGSGDREGTRCMAYWWVNQGHSFRQELEAGILWAPTRTQAGRRQSHWETMTEVRPGDTVIHYASQVRALSLVTTAAIPARRPREIPGLWSGDGRLVRTVYREALQVVRLSNIPEVWRTGHSSDGPFKYDGGVKQGYLFRVDDGFFKRFIERYGDLFSDAPVVLPAEAKDGAAELLRRLLGRDILTVHGRRNRIIDVQSLHVVVVTERSPNGQRVPIAEVEAALVTLRTTGRVEIHPAEVGHRSSFIGAVLLTLPGVELVDGTPPVIAVRSLTTSDAPAERQEPITFEGDLSRPVTAAQRREQSTLRQLLFGSATVATCALCGDAYPVRFLVAAHIKMRSLCTDEERRDLVNIAMPACQFGCDALYEAGYISVGPDGRIVSSAIEENGTLAERLADLAGRPCLSFSENSRRYFEWHFSTRFRG</sequence>